<evidence type="ECO:0000256" key="9">
    <source>
        <dbReference type="ARBA" id="ARBA00022679"/>
    </source>
</evidence>
<keyword evidence="7 19" id="KW-1003">Cell membrane</keyword>
<reference evidence="20 21" key="1">
    <citation type="submission" date="2013-02" db="EMBL/GenBank/DDBJ databases">
        <authorList>
            <person name="Fiebig A."/>
            <person name="Goeker M."/>
            <person name="Klenk H.-P.P."/>
        </authorList>
    </citation>
    <scope>NUCLEOTIDE SEQUENCE [LARGE SCALE GENOMIC DNA]</scope>
    <source>
        <strain evidence="20 21">DSM 19309</strain>
    </source>
</reference>
<evidence type="ECO:0000256" key="15">
    <source>
        <dbReference type="ARBA" id="ARBA00032605"/>
    </source>
</evidence>
<dbReference type="RefSeq" id="WP_037284753.1">
    <property type="nucleotide sequence ID" value="NZ_KK088647.1"/>
</dbReference>
<protein>
    <recommendedName>
        <fullName evidence="6 19">Adenosylcobinamide-GDP ribazoletransferase</fullName>
        <ecNumber evidence="5 19">2.7.8.26</ecNumber>
    </recommendedName>
    <alternativeName>
        <fullName evidence="16 19">Cobalamin synthase</fullName>
    </alternativeName>
    <alternativeName>
        <fullName evidence="15 19">Cobalamin-5'-phosphate synthase</fullName>
    </alternativeName>
</protein>
<evidence type="ECO:0000256" key="6">
    <source>
        <dbReference type="ARBA" id="ARBA00015850"/>
    </source>
</evidence>
<comment type="cofactor">
    <cofactor evidence="1 19">
        <name>Mg(2+)</name>
        <dbReference type="ChEBI" id="CHEBI:18420"/>
    </cofactor>
</comment>
<dbReference type="GO" id="GO:0008818">
    <property type="term" value="F:cobalamin 5'-phosphate synthase activity"/>
    <property type="evidence" value="ECO:0007669"/>
    <property type="project" value="UniProtKB-UniRule"/>
</dbReference>
<dbReference type="Proteomes" id="UP000019666">
    <property type="component" value="Unassembled WGS sequence"/>
</dbReference>
<comment type="caution">
    <text evidence="20">The sequence shown here is derived from an EMBL/GenBank/DDBJ whole genome shotgun (WGS) entry which is preliminary data.</text>
</comment>
<keyword evidence="21" id="KW-1185">Reference proteome</keyword>
<name>A0A017HK03_9RHOB</name>
<evidence type="ECO:0000256" key="18">
    <source>
        <dbReference type="ARBA" id="ARBA00049504"/>
    </source>
</evidence>
<organism evidence="20 21">
    <name type="scientific">Rubellimicrobium mesophilum DSM 19309</name>
    <dbReference type="NCBI Taxonomy" id="442562"/>
    <lineage>
        <taxon>Bacteria</taxon>
        <taxon>Pseudomonadati</taxon>
        <taxon>Pseudomonadota</taxon>
        <taxon>Alphaproteobacteria</taxon>
        <taxon>Rhodobacterales</taxon>
        <taxon>Roseobacteraceae</taxon>
        <taxon>Rubellimicrobium</taxon>
    </lineage>
</organism>
<evidence type="ECO:0000256" key="2">
    <source>
        <dbReference type="ARBA" id="ARBA00004651"/>
    </source>
</evidence>
<comment type="pathway">
    <text evidence="3 19">Cofactor biosynthesis; adenosylcobalamin biosynthesis; adenosylcobalamin from cob(II)yrinate a,c-diamide: step 7/7.</text>
</comment>
<proteinExistence type="inferred from homology"/>
<evidence type="ECO:0000313" key="21">
    <source>
        <dbReference type="Proteomes" id="UP000019666"/>
    </source>
</evidence>
<accession>A0A017HK03</accession>
<evidence type="ECO:0000256" key="16">
    <source>
        <dbReference type="ARBA" id="ARBA00032853"/>
    </source>
</evidence>
<dbReference type="GO" id="GO:0051073">
    <property type="term" value="F:adenosylcobinamide-GDP ribazoletransferase activity"/>
    <property type="evidence" value="ECO:0007669"/>
    <property type="project" value="UniProtKB-UniRule"/>
</dbReference>
<evidence type="ECO:0000256" key="14">
    <source>
        <dbReference type="ARBA" id="ARBA00025228"/>
    </source>
</evidence>
<evidence type="ECO:0000313" key="20">
    <source>
        <dbReference type="EMBL" id="EYD74483.1"/>
    </source>
</evidence>
<keyword evidence="10 19" id="KW-0812">Transmembrane</keyword>
<comment type="catalytic activity">
    <reaction evidence="18 19">
        <text>alpha-ribazole 5'-phosphate + adenosylcob(III)inamide-GDP = adenosylcob(III)alamin 5'-phosphate + GMP + H(+)</text>
        <dbReference type="Rhea" id="RHEA:23560"/>
        <dbReference type="ChEBI" id="CHEBI:15378"/>
        <dbReference type="ChEBI" id="CHEBI:57918"/>
        <dbReference type="ChEBI" id="CHEBI:58115"/>
        <dbReference type="ChEBI" id="CHEBI:60487"/>
        <dbReference type="ChEBI" id="CHEBI:60493"/>
        <dbReference type="EC" id="2.7.8.26"/>
    </reaction>
</comment>
<keyword evidence="13 19" id="KW-0472">Membrane</keyword>
<dbReference type="GO" id="GO:0005886">
    <property type="term" value="C:plasma membrane"/>
    <property type="evidence" value="ECO:0007669"/>
    <property type="project" value="UniProtKB-SubCell"/>
</dbReference>
<dbReference type="AlphaFoldDB" id="A0A017HK03"/>
<dbReference type="PANTHER" id="PTHR34148:SF1">
    <property type="entry name" value="ADENOSYLCOBINAMIDE-GDP RIBAZOLETRANSFERASE"/>
    <property type="match status" value="1"/>
</dbReference>
<evidence type="ECO:0000256" key="13">
    <source>
        <dbReference type="ARBA" id="ARBA00023136"/>
    </source>
</evidence>
<evidence type="ECO:0000256" key="12">
    <source>
        <dbReference type="ARBA" id="ARBA00022989"/>
    </source>
</evidence>
<feature type="transmembrane region" description="Helical" evidence="19">
    <location>
        <begin position="201"/>
        <end position="220"/>
    </location>
</feature>
<evidence type="ECO:0000256" key="3">
    <source>
        <dbReference type="ARBA" id="ARBA00004663"/>
    </source>
</evidence>
<dbReference type="UniPathway" id="UPA00148">
    <property type="reaction ID" value="UER00238"/>
</dbReference>
<comment type="caution">
    <text evidence="19">Lacks conserved residue(s) required for the propagation of feature annotation.</text>
</comment>
<evidence type="ECO:0000256" key="19">
    <source>
        <dbReference type="HAMAP-Rule" id="MF_00719"/>
    </source>
</evidence>
<sequence>MPYSEVVRPSDPVEAVLFLTRLPLRWPLPNPRGARASWAWPLAGAVVGALAAAGASLALAAGLPPNVAAALALVVQAFATGALHEDGLADSADGLWGGSTRERRLEIMRDSRIGSYGAVALVLSLLIRWSAVLALLAQGATWGPLIAAGALSRWSPPAMLWALRPAREGGLSRLIGRPAGATLALGGATAVLVALLATGLAAASAVLWVGLVTLAWGLLVRARLGGQTGDTCGAAQQLAEMAALLALLA</sequence>
<dbReference type="PANTHER" id="PTHR34148">
    <property type="entry name" value="ADENOSYLCOBINAMIDE-GDP RIBAZOLETRANSFERASE"/>
    <property type="match status" value="1"/>
</dbReference>
<dbReference type="HOGENOM" id="CLU_057426_1_0_5"/>
<dbReference type="GO" id="GO:0009236">
    <property type="term" value="P:cobalamin biosynthetic process"/>
    <property type="evidence" value="ECO:0007669"/>
    <property type="project" value="UniProtKB-UniRule"/>
</dbReference>
<evidence type="ECO:0000256" key="1">
    <source>
        <dbReference type="ARBA" id="ARBA00001946"/>
    </source>
</evidence>
<evidence type="ECO:0000256" key="11">
    <source>
        <dbReference type="ARBA" id="ARBA00022842"/>
    </source>
</evidence>
<dbReference type="Pfam" id="PF02654">
    <property type="entry name" value="CobS"/>
    <property type="match status" value="1"/>
</dbReference>
<evidence type="ECO:0000256" key="5">
    <source>
        <dbReference type="ARBA" id="ARBA00013200"/>
    </source>
</evidence>
<comment type="function">
    <text evidence="14 19">Joins adenosylcobinamide-GDP and alpha-ribazole to generate adenosylcobalamin (Ado-cobalamin). Also synthesizes adenosylcobalamin 5'-phosphate from adenosylcobinamide-GDP and alpha-ribazole 5'-phosphate.</text>
</comment>
<comment type="catalytic activity">
    <reaction evidence="17 19">
        <text>alpha-ribazole + adenosylcob(III)inamide-GDP = adenosylcob(III)alamin + GMP + H(+)</text>
        <dbReference type="Rhea" id="RHEA:16049"/>
        <dbReference type="ChEBI" id="CHEBI:10329"/>
        <dbReference type="ChEBI" id="CHEBI:15378"/>
        <dbReference type="ChEBI" id="CHEBI:18408"/>
        <dbReference type="ChEBI" id="CHEBI:58115"/>
        <dbReference type="ChEBI" id="CHEBI:60487"/>
        <dbReference type="EC" id="2.7.8.26"/>
    </reaction>
</comment>
<dbReference type="OrthoDB" id="9794626at2"/>
<evidence type="ECO:0000256" key="17">
    <source>
        <dbReference type="ARBA" id="ARBA00048623"/>
    </source>
</evidence>
<dbReference type="EMBL" id="AOSK01000112">
    <property type="protein sequence ID" value="EYD74483.1"/>
    <property type="molecule type" value="Genomic_DNA"/>
</dbReference>
<dbReference type="EC" id="2.7.8.26" evidence="5 19"/>
<dbReference type="STRING" id="442562.Rumeso_03957"/>
<feature type="transmembrane region" description="Helical" evidence="19">
    <location>
        <begin position="38"/>
        <end position="63"/>
    </location>
</feature>
<comment type="similarity">
    <text evidence="4 19">Belongs to the CobS family.</text>
</comment>
<feature type="transmembrane region" description="Helical" evidence="19">
    <location>
        <begin position="113"/>
        <end position="136"/>
    </location>
</feature>
<gene>
    <name evidence="19" type="primary">cobS</name>
    <name evidence="20" type="ORF">Rumeso_03957</name>
</gene>
<dbReference type="PATRIC" id="fig|442562.3.peg.3903"/>
<evidence type="ECO:0000256" key="7">
    <source>
        <dbReference type="ARBA" id="ARBA00022475"/>
    </source>
</evidence>
<keyword evidence="9 19" id="KW-0808">Transferase</keyword>
<evidence type="ECO:0000256" key="4">
    <source>
        <dbReference type="ARBA" id="ARBA00010561"/>
    </source>
</evidence>
<keyword evidence="8 19" id="KW-0169">Cobalamin biosynthesis</keyword>
<dbReference type="InterPro" id="IPR003805">
    <property type="entry name" value="CobS"/>
</dbReference>
<keyword evidence="11 19" id="KW-0460">Magnesium</keyword>
<evidence type="ECO:0000256" key="10">
    <source>
        <dbReference type="ARBA" id="ARBA00022692"/>
    </source>
</evidence>
<comment type="subcellular location">
    <subcellularLocation>
        <location evidence="2 19">Cell membrane</location>
        <topology evidence="2 19">Multi-pass membrane protein</topology>
    </subcellularLocation>
</comment>
<keyword evidence="12 19" id="KW-1133">Transmembrane helix</keyword>
<dbReference type="NCBIfam" id="TIGR00317">
    <property type="entry name" value="cobS"/>
    <property type="match status" value="1"/>
</dbReference>
<dbReference type="HAMAP" id="MF_00719">
    <property type="entry name" value="CobS"/>
    <property type="match status" value="1"/>
</dbReference>
<evidence type="ECO:0000256" key="8">
    <source>
        <dbReference type="ARBA" id="ARBA00022573"/>
    </source>
</evidence>